<feature type="compositionally biased region" description="Basic and acidic residues" evidence="1">
    <location>
        <begin position="151"/>
        <end position="171"/>
    </location>
</feature>
<feature type="region of interest" description="Disordered" evidence="1">
    <location>
        <begin position="148"/>
        <end position="178"/>
    </location>
</feature>
<reference evidence="2" key="2">
    <citation type="submission" date="2022-01" db="EMBL/GenBank/DDBJ databases">
        <authorList>
            <person name="Yamashiro T."/>
            <person name="Shiraishi A."/>
            <person name="Satake H."/>
            <person name="Nakayama K."/>
        </authorList>
    </citation>
    <scope>NUCLEOTIDE SEQUENCE</scope>
</reference>
<evidence type="ECO:0000313" key="2">
    <source>
        <dbReference type="EMBL" id="GJT74501.1"/>
    </source>
</evidence>
<evidence type="ECO:0000256" key="1">
    <source>
        <dbReference type="SAM" id="MobiDB-lite"/>
    </source>
</evidence>
<proteinExistence type="predicted"/>
<name>A0ABQ5GH07_9ASTR</name>
<sequence length="514" mass="56807">MPKAITPNEPLEEPDNISKYGGLKHLALFPATESDEVIKSGVENLVPIPSEFEGISDDTCDEPVCDDSSTFDALNDNSSEEIFFFSDSNDDDTSSDDDDFEDVRSLQFSLEEVNDEKEFDLEDIFQIQDVILRYPDFEDSRAHWYGYQENNKNKDKARQNRARDRKEREKTNSTVPSDLIGPARYPRYGFVRAILIQSYIRVVLHLNDKIVSGLATTDVDEDLASLVSGLDRERDAVDDEGYQDGGNDGGRMLIAGDERRFGTLARDGGGGEGLRVRDSEWGGGEDVLGWVVGFWMLGLLRQVVEVRVRGKGKYPTGMRKSCLGREIEWMRSLEMTCGDIEGVEGVGGGCLDIRMVGDWLVVCWEGGRWELVGVNRKFRATTRITPVVTKVSTNAPSSSTPHFPKIAALADAVKAMLLQKSSHPASVKAVEKICSGSLPSNTVANPRGDLKAITTQSGISYDGPPILPPLSPLPKVVEWEPEVTRYGATEYQNLQPDSCSPKFQALIDEPSCCS</sequence>
<evidence type="ECO:0000313" key="3">
    <source>
        <dbReference type="Proteomes" id="UP001151760"/>
    </source>
</evidence>
<keyword evidence="3" id="KW-1185">Reference proteome</keyword>
<organism evidence="2 3">
    <name type="scientific">Tanacetum coccineum</name>
    <dbReference type="NCBI Taxonomy" id="301880"/>
    <lineage>
        <taxon>Eukaryota</taxon>
        <taxon>Viridiplantae</taxon>
        <taxon>Streptophyta</taxon>
        <taxon>Embryophyta</taxon>
        <taxon>Tracheophyta</taxon>
        <taxon>Spermatophyta</taxon>
        <taxon>Magnoliopsida</taxon>
        <taxon>eudicotyledons</taxon>
        <taxon>Gunneridae</taxon>
        <taxon>Pentapetalae</taxon>
        <taxon>asterids</taxon>
        <taxon>campanulids</taxon>
        <taxon>Asterales</taxon>
        <taxon>Asteraceae</taxon>
        <taxon>Asteroideae</taxon>
        <taxon>Anthemideae</taxon>
        <taxon>Anthemidinae</taxon>
        <taxon>Tanacetum</taxon>
    </lineage>
</organism>
<dbReference type="EMBL" id="BQNB010018446">
    <property type="protein sequence ID" value="GJT74501.1"/>
    <property type="molecule type" value="Genomic_DNA"/>
</dbReference>
<comment type="caution">
    <text evidence="2">The sequence shown here is derived from an EMBL/GenBank/DDBJ whole genome shotgun (WGS) entry which is preliminary data.</text>
</comment>
<reference evidence="2" key="1">
    <citation type="journal article" date="2022" name="Int. J. Mol. Sci.">
        <title>Draft Genome of Tanacetum Coccineum: Genomic Comparison of Closely Related Tanacetum-Family Plants.</title>
        <authorList>
            <person name="Yamashiro T."/>
            <person name="Shiraishi A."/>
            <person name="Nakayama K."/>
            <person name="Satake H."/>
        </authorList>
    </citation>
    <scope>NUCLEOTIDE SEQUENCE</scope>
</reference>
<protein>
    <submittedName>
        <fullName evidence="2">Uncharacterized protein</fullName>
    </submittedName>
</protein>
<gene>
    <name evidence="2" type="ORF">Tco_1041226</name>
</gene>
<dbReference type="Proteomes" id="UP001151760">
    <property type="component" value="Unassembled WGS sequence"/>
</dbReference>
<accession>A0ABQ5GH07</accession>